<protein>
    <submittedName>
        <fullName evidence="2">Uncharacterized protein</fullName>
    </submittedName>
</protein>
<dbReference type="AlphaFoldDB" id="A0A2C5X038"/>
<dbReference type="Pfam" id="PF10306">
    <property type="entry name" value="FLILHELTA"/>
    <property type="match status" value="1"/>
</dbReference>
<dbReference type="GO" id="GO:0005739">
    <property type="term" value="C:mitochondrion"/>
    <property type="evidence" value="ECO:0007669"/>
    <property type="project" value="TreeGrafter"/>
</dbReference>
<dbReference type="Proteomes" id="UP000222788">
    <property type="component" value="Unassembled WGS sequence"/>
</dbReference>
<name>A0A2C5X038_9PEZI</name>
<evidence type="ECO:0000313" key="2">
    <source>
        <dbReference type="EMBL" id="PHH51413.1"/>
    </source>
</evidence>
<dbReference type="EMBL" id="APWK03000093">
    <property type="protein sequence ID" value="PHH51413.1"/>
    <property type="molecule type" value="Genomic_DNA"/>
</dbReference>
<feature type="region of interest" description="Disordered" evidence="1">
    <location>
        <begin position="22"/>
        <end position="57"/>
    </location>
</feature>
<dbReference type="STRING" id="1035309.A0A2C5X038"/>
<evidence type="ECO:0000313" key="3">
    <source>
        <dbReference type="Proteomes" id="UP000222788"/>
    </source>
</evidence>
<accession>A0A2C5X038</accession>
<keyword evidence="3" id="KW-1185">Reference proteome</keyword>
<evidence type="ECO:0000256" key="1">
    <source>
        <dbReference type="SAM" id="MobiDB-lite"/>
    </source>
</evidence>
<feature type="compositionally biased region" description="Low complexity" evidence="1">
    <location>
        <begin position="26"/>
        <end position="57"/>
    </location>
</feature>
<dbReference type="InterPro" id="IPR018811">
    <property type="entry name" value="MRX11"/>
</dbReference>
<reference evidence="2 3" key="1">
    <citation type="journal article" date="2013" name="Fungal Biol.">
        <title>Analysis of microsatellite markers in the genome of the plant pathogen Ceratocystis fimbriata.</title>
        <authorList>
            <person name="Simpson M.C."/>
            <person name="Wilken P.M."/>
            <person name="Coetzee M.P."/>
            <person name="Wingfield M.J."/>
            <person name="Wingfield B.D."/>
        </authorList>
    </citation>
    <scope>NUCLEOTIDE SEQUENCE [LARGE SCALE GENOMIC DNA]</scope>
    <source>
        <strain evidence="2 3">CBS 114723</strain>
    </source>
</reference>
<gene>
    <name evidence="2" type="ORF">CFIMG_005025RAa</name>
</gene>
<dbReference type="OrthoDB" id="2162449at2759"/>
<sequence>MPLTSSPAPALRLARFRIHGGGLRYSSSTPRSPSTSTSSTPAAASTTTASTASTSTPVPRWKRIPFVASMSSRPVTSTISFLVLHELTAVVPLVGITACLQYTDPVPLDSLNKYLLDAFSQGLDKFGKYFAKKRWFGFELDAEGKVVGGLTWESSGEGDGAAAGLSEEAKARYKLLSNVALAYALTKLLLPVRIYVSALATPWFANIMTKVGSLFKLGKKNSPKP</sequence>
<dbReference type="PANTHER" id="PTHR28002:SF1">
    <property type="entry name" value="MIOREX COMPLEX COMPONENT 11"/>
    <property type="match status" value="1"/>
</dbReference>
<proteinExistence type="predicted"/>
<organism evidence="2 3">
    <name type="scientific">Ceratocystis fimbriata CBS 114723</name>
    <dbReference type="NCBI Taxonomy" id="1035309"/>
    <lineage>
        <taxon>Eukaryota</taxon>
        <taxon>Fungi</taxon>
        <taxon>Dikarya</taxon>
        <taxon>Ascomycota</taxon>
        <taxon>Pezizomycotina</taxon>
        <taxon>Sordariomycetes</taxon>
        <taxon>Hypocreomycetidae</taxon>
        <taxon>Microascales</taxon>
        <taxon>Ceratocystidaceae</taxon>
        <taxon>Ceratocystis</taxon>
    </lineage>
</organism>
<reference evidence="2 3" key="2">
    <citation type="journal article" date="2013" name="IMA Fungus">
        <title>IMA Genome-F 1: Ceratocystis fimbriata: Draft nuclear genome sequence for the plant pathogen, Ceratocystis fimbriata.</title>
        <authorList>
            <person name="Wilken P.M."/>
            <person name="Steenkamp E.T."/>
            <person name="Wingfield M.J."/>
            <person name="de Beer Z.W."/>
            <person name="Wingfield B.D."/>
        </authorList>
    </citation>
    <scope>NUCLEOTIDE SEQUENCE [LARGE SCALE GENOMIC DNA]</scope>
    <source>
        <strain evidence="2 3">CBS 114723</strain>
    </source>
</reference>
<comment type="caution">
    <text evidence="2">The sequence shown here is derived from an EMBL/GenBank/DDBJ whole genome shotgun (WGS) entry which is preliminary data.</text>
</comment>
<dbReference type="PANTHER" id="PTHR28002">
    <property type="entry name" value="MIOREX COMPLEX COMPONENT 11"/>
    <property type="match status" value="1"/>
</dbReference>